<feature type="binding site" evidence="9">
    <location>
        <position position="152"/>
    </location>
    <ligand>
        <name>4-amino-2-methyl-5-(diphosphooxymethyl)pyrimidine</name>
        <dbReference type="ChEBI" id="CHEBI:57841"/>
    </ligand>
</feature>
<dbReference type="InterPro" id="IPR013785">
    <property type="entry name" value="Aldolase_TIM"/>
</dbReference>
<dbReference type="PANTHER" id="PTHR20857">
    <property type="entry name" value="THIAMINE-PHOSPHATE PYROPHOSPHORYLASE"/>
    <property type="match status" value="1"/>
</dbReference>
<evidence type="ECO:0000256" key="1">
    <source>
        <dbReference type="ARBA" id="ARBA00005165"/>
    </source>
</evidence>
<dbReference type="GO" id="GO:0009229">
    <property type="term" value="P:thiamine diphosphate biosynthetic process"/>
    <property type="evidence" value="ECO:0007669"/>
    <property type="project" value="UniProtKB-UniRule"/>
</dbReference>
<dbReference type="AlphaFoldDB" id="A0A9X4RL58"/>
<feature type="binding site" evidence="9">
    <location>
        <position position="86"/>
    </location>
    <ligand>
        <name>Mg(2+)</name>
        <dbReference type="ChEBI" id="CHEBI:18420"/>
    </ligand>
</feature>
<dbReference type="EMBL" id="JAPHEH010000001">
    <property type="protein sequence ID" value="MDG4474743.1"/>
    <property type="molecule type" value="Genomic_DNA"/>
</dbReference>
<evidence type="ECO:0000313" key="13">
    <source>
        <dbReference type="EMBL" id="MDG4474743.1"/>
    </source>
</evidence>
<keyword evidence="4 9" id="KW-0460">Magnesium</keyword>
<evidence type="ECO:0000313" key="14">
    <source>
        <dbReference type="Proteomes" id="UP001154240"/>
    </source>
</evidence>
<evidence type="ECO:0000256" key="11">
    <source>
        <dbReference type="RuleBase" id="RU004253"/>
    </source>
</evidence>
<evidence type="ECO:0000256" key="9">
    <source>
        <dbReference type="HAMAP-Rule" id="MF_00097"/>
    </source>
</evidence>
<feature type="domain" description="Thiamine phosphate synthase/TenI" evidence="12">
    <location>
        <begin position="23"/>
        <end position="203"/>
    </location>
</feature>
<reference evidence="13" key="2">
    <citation type="submission" date="2022-10" db="EMBL/GenBank/DDBJ databases">
        <authorList>
            <person name="Aronson H.S."/>
        </authorList>
    </citation>
    <scope>NUCLEOTIDE SEQUENCE</scope>
    <source>
        <strain evidence="13">RS19-109</strain>
    </source>
</reference>
<name>A0A9X4RL58_9BACT</name>
<evidence type="ECO:0000256" key="4">
    <source>
        <dbReference type="ARBA" id="ARBA00022842"/>
    </source>
</evidence>
<evidence type="ECO:0000256" key="3">
    <source>
        <dbReference type="ARBA" id="ARBA00022723"/>
    </source>
</evidence>
<organism evidence="13 14">
    <name type="scientific">Thiovibrio frasassiensis</name>
    <dbReference type="NCBI Taxonomy" id="2984131"/>
    <lineage>
        <taxon>Bacteria</taxon>
        <taxon>Pseudomonadati</taxon>
        <taxon>Thermodesulfobacteriota</taxon>
        <taxon>Desulfobulbia</taxon>
        <taxon>Desulfobulbales</taxon>
        <taxon>Thiovibrionaceae</taxon>
        <taxon>Thiovibrio</taxon>
    </lineage>
</organism>
<dbReference type="GO" id="GO:0000287">
    <property type="term" value="F:magnesium ion binding"/>
    <property type="evidence" value="ECO:0007669"/>
    <property type="project" value="UniProtKB-UniRule"/>
</dbReference>
<comment type="catalytic activity">
    <reaction evidence="7 9 10">
        <text>2-(2-carboxy-4-methylthiazol-5-yl)ethyl phosphate + 4-amino-2-methyl-5-(diphosphooxymethyl)pyrimidine + 2 H(+) = thiamine phosphate + CO2 + diphosphate</text>
        <dbReference type="Rhea" id="RHEA:47848"/>
        <dbReference type="ChEBI" id="CHEBI:15378"/>
        <dbReference type="ChEBI" id="CHEBI:16526"/>
        <dbReference type="ChEBI" id="CHEBI:33019"/>
        <dbReference type="ChEBI" id="CHEBI:37575"/>
        <dbReference type="ChEBI" id="CHEBI:57841"/>
        <dbReference type="ChEBI" id="CHEBI:62890"/>
        <dbReference type="EC" id="2.5.1.3"/>
    </reaction>
</comment>
<dbReference type="GO" id="GO:0009228">
    <property type="term" value="P:thiamine biosynthetic process"/>
    <property type="evidence" value="ECO:0007669"/>
    <property type="project" value="UniProtKB-KW"/>
</dbReference>
<dbReference type="Gene3D" id="3.20.20.70">
    <property type="entry name" value="Aldolase class I"/>
    <property type="match status" value="1"/>
</dbReference>
<keyword evidence="5 9" id="KW-0784">Thiamine biosynthesis</keyword>
<proteinExistence type="inferred from homology"/>
<evidence type="ECO:0000256" key="8">
    <source>
        <dbReference type="ARBA" id="ARBA00047883"/>
    </source>
</evidence>
<dbReference type="Pfam" id="PF02581">
    <property type="entry name" value="TMP-TENI"/>
    <property type="match status" value="1"/>
</dbReference>
<keyword evidence="14" id="KW-1185">Reference proteome</keyword>
<dbReference type="SUPFAM" id="SSF51391">
    <property type="entry name" value="Thiamin phosphate synthase"/>
    <property type="match status" value="1"/>
</dbReference>
<reference evidence="13" key="1">
    <citation type="journal article" date="2022" name="bioRxiv">
        <title>Thiovibrio frasassiensisgen. nov., sp. nov., an autotrophic, elemental sulfur disproportionating bacterium isolated from sulfidic karst sediment, and proposal of Thiovibrionaceae fam. nov.</title>
        <authorList>
            <person name="Aronson H."/>
            <person name="Thomas C."/>
            <person name="Bhattacharyya M."/>
            <person name="Eckstein S."/>
            <person name="Jensen S."/>
            <person name="Barco R."/>
            <person name="Macalady J."/>
            <person name="Amend J."/>
        </authorList>
    </citation>
    <scope>NUCLEOTIDE SEQUENCE</scope>
    <source>
        <strain evidence="13">RS19-109</strain>
    </source>
</reference>
<sequence length="227" mass="24697">MATHERSDLYHQRLKKFIEEVTLYPVSCERLAKGRDDLTWLDGVLAGGAKIVQLRDKESDTLRLLEKAKIFRQKTLAAGALFIVNDRVDIALISGADGVHLGNSDLPAPEVRALAPELIIGVSCNTEEQAATAEQRGASYFNIGPLYATQTKDGLSAFLGPAAIPRFSARCRLPFTVMGGIKKEHIPELTAMGARRLAVVTALTGADDIAAETRIWLETIKQQTTLA</sequence>
<evidence type="ECO:0000256" key="10">
    <source>
        <dbReference type="RuleBase" id="RU003826"/>
    </source>
</evidence>
<protein>
    <recommendedName>
        <fullName evidence="9">Thiamine-phosphate synthase</fullName>
        <shortName evidence="9">TP synthase</shortName>
        <shortName evidence="9">TPS</shortName>
        <ecNumber evidence="9">2.5.1.3</ecNumber>
    </recommendedName>
    <alternativeName>
        <fullName evidence="9">Thiamine-phosphate pyrophosphorylase</fullName>
        <shortName evidence="9">TMP pyrophosphorylase</shortName>
        <shortName evidence="9">TMP-PPase</shortName>
    </alternativeName>
</protein>
<feature type="binding site" evidence="9">
    <location>
        <position position="180"/>
    </location>
    <ligand>
        <name>2-[(2R,5Z)-2-carboxy-4-methylthiazol-5(2H)-ylidene]ethyl phosphate</name>
        <dbReference type="ChEBI" id="CHEBI:62899"/>
    </ligand>
</feature>
<feature type="binding site" evidence="9">
    <location>
        <begin position="53"/>
        <end position="57"/>
    </location>
    <ligand>
        <name>4-amino-2-methyl-5-(diphosphooxymethyl)pyrimidine</name>
        <dbReference type="ChEBI" id="CHEBI:57841"/>
    </ligand>
</feature>
<comment type="caution">
    <text evidence="13">The sequence shown here is derived from an EMBL/GenBank/DDBJ whole genome shotgun (WGS) entry which is preliminary data.</text>
</comment>
<comment type="catalytic activity">
    <reaction evidence="8 9 10">
        <text>2-[(2R,5Z)-2-carboxy-4-methylthiazol-5(2H)-ylidene]ethyl phosphate + 4-amino-2-methyl-5-(diphosphooxymethyl)pyrimidine + 2 H(+) = thiamine phosphate + CO2 + diphosphate</text>
        <dbReference type="Rhea" id="RHEA:47844"/>
        <dbReference type="ChEBI" id="CHEBI:15378"/>
        <dbReference type="ChEBI" id="CHEBI:16526"/>
        <dbReference type="ChEBI" id="CHEBI:33019"/>
        <dbReference type="ChEBI" id="CHEBI:37575"/>
        <dbReference type="ChEBI" id="CHEBI:57841"/>
        <dbReference type="ChEBI" id="CHEBI:62899"/>
        <dbReference type="EC" id="2.5.1.3"/>
    </reaction>
</comment>
<feature type="binding site" evidence="9">
    <location>
        <position position="85"/>
    </location>
    <ligand>
        <name>4-amino-2-methyl-5-(diphosphooxymethyl)pyrimidine</name>
        <dbReference type="ChEBI" id="CHEBI:57841"/>
    </ligand>
</feature>
<evidence type="ECO:0000256" key="2">
    <source>
        <dbReference type="ARBA" id="ARBA00022679"/>
    </source>
</evidence>
<gene>
    <name evidence="9 13" type="primary">thiE</name>
    <name evidence="13" type="ORF">OLX77_01040</name>
</gene>
<dbReference type="GO" id="GO:0005737">
    <property type="term" value="C:cytoplasm"/>
    <property type="evidence" value="ECO:0007669"/>
    <property type="project" value="TreeGrafter"/>
</dbReference>
<keyword evidence="2 9" id="KW-0808">Transferase</keyword>
<feature type="binding site" evidence="9">
    <location>
        <position position="105"/>
    </location>
    <ligand>
        <name>Mg(2+)</name>
        <dbReference type="ChEBI" id="CHEBI:18420"/>
    </ligand>
</feature>
<dbReference type="GO" id="GO:0004789">
    <property type="term" value="F:thiamine-phosphate diphosphorylase activity"/>
    <property type="evidence" value="ECO:0007669"/>
    <property type="project" value="UniProtKB-UniRule"/>
</dbReference>
<accession>A0A9X4RL58</accession>
<comment type="pathway">
    <text evidence="1 9 11">Cofactor biosynthesis; thiamine diphosphate biosynthesis; thiamine phosphate from 4-amino-2-methyl-5-diphosphomethylpyrimidine and 4-methyl-5-(2-phosphoethyl)-thiazole: step 1/1.</text>
</comment>
<feature type="binding site" evidence="9">
    <location>
        <position position="123"/>
    </location>
    <ligand>
        <name>4-amino-2-methyl-5-(diphosphooxymethyl)pyrimidine</name>
        <dbReference type="ChEBI" id="CHEBI:57841"/>
    </ligand>
</feature>
<dbReference type="InterPro" id="IPR036206">
    <property type="entry name" value="ThiamineP_synth_sf"/>
</dbReference>
<evidence type="ECO:0000256" key="6">
    <source>
        <dbReference type="ARBA" id="ARBA00047334"/>
    </source>
</evidence>
<evidence type="ECO:0000259" key="12">
    <source>
        <dbReference type="Pfam" id="PF02581"/>
    </source>
</evidence>
<dbReference type="RefSeq" id="WP_307631723.1">
    <property type="nucleotide sequence ID" value="NZ_JAPHEH010000001.1"/>
</dbReference>
<feature type="binding site" evidence="9">
    <location>
        <begin position="200"/>
        <end position="201"/>
    </location>
    <ligand>
        <name>2-[(2R,5Z)-2-carboxy-4-methylthiazol-5(2H)-ylidene]ethyl phosphate</name>
        <dbReference type="ChEBI" id="CHEBI:62899"/>
    </ligand>
</feature>
<dbReference type="InterPro" id="IPR022998">
    <property type="entry name" value="ThiamineP_synth_TenI"/>
</dbReference>
<dbReference type="InterPro" id="IPR034291">
    <property type="entry name" value="TMP_synthase"/>
</dbReference>
<dbReference type="PANTHER" id="PTHR20857:SF15">
    <property type="entry name" value="THIAMINE-PHOSPHATE SYNTHASE"/>
    <property type="match status" value="1"/>
</dbReference>
<dbReference type="EC" id="2.5.1.3" evidence="9"/>
<dbReference type="Proteomes" id="UP001154240">
    <property type="component" value="Unassembled WGS sequence"/>
</dbReference>
<comment type="function">
    <text evidence="9">Condenses 4-methyl-5-(beta-hydroxyethyl)thiazole monophosphate (THZ-P) and 2-methyl-4-amino-5-hydroxymethyl pyrimidine pyrophosphate (HMP-PP) to form thiamine monophosphate (TMP).</text>
</comment>
<dbReference type="NCBIfam" id="TIGR00693">
    <property type="entry name" value="thiE"/>
    <property type="match status" value="1"/>
</dbReference>
<evidence type="ECO:0000256" key="7">
    <source>
        <dbReference type="ARBA" id="ARBA00047851"/>
    </source>
</evidence>
<comment type="catalytic activity">
    <reaction evidence="6 9 10">
        <text>4-methyl-5-(2-phosphooxyethyl)-thiazole + 4-amino-2-methyl-5-(diphosphooxymethyl)pyrimidine + H(+) = thiamine phosphate + diphosphate</text>
        <dbReference type="Rhea" id="RHEA:22328"/>
        <dbReference type="ChEBI" id="CHEBI:15378"/>
        <dbReference type="ChEBI" id="CHEBI:33019"/>
        <dbReference type="ChEBI" id="CHEBI:37575"/>
        <dbReference type="ChEBI" id="CHEBI:57841"/>
        <dbReference type="ChEBI" id="CHEBI:58296"/>
        <dbReference type="EC" id="2.5.1.3"/>
    </reaction>
</comment>
<evidence type="ECO:0000256" key="5">
    <source>
        <dbReference type="ARBA" id="ARBA00022977"/>
    </source>
</evidence>
<dbReference type="HAMAP" id="MF_00097">
    <property type="entry name" value="TMP_synthase"/>
    <property type="match status" value="1"/>
</dbReference>
<feature type="binding site" evidence="9">
    <location>
        <begin position="149"/>
        <end position="151"/>
    </location>
    <ligand>
        <name>2-[(2R,5Z)-2-carboxy-4-methylthiazol-5(2H)-ylidene]ethyl phosphate</name>
        <dbReference type="ChEBI" id="CHEBI:62899"/>
    </ligand>
</feature>
<comment type="cofactor">
    <cofactor evidence="9">
        <name>Mg(2+)</name>
        <dbReference type="ChEBI" id="CHEBI:18420"/>
    </cofactor>
    <text evidence="9">Binds 1 Mg(2+) ion per subunit.</text>
</comment>
<comment type="similarity">
    <text evidence="9 10">Belongs to the thiamine-phosphate synthase family.</text>
</comment>
<dbReference type="CDD" id="cd00564">
    <property type="entry name" value="TMP_TenI"/>
    <property type="match status" value="1"/>
</dbReference>
<keyword evidence="3 9" id="KW-0479">Metal-binding</keyword>